<comment type="subunit">
    <text evidence="9">The Tat system comprises two distinct complexes: a TatABC complex, containing multiple copies of TatA, TatB and TatC subunits, and a separate TatA complex, containing only TatA subunits. Substrates initially bind to the TatABC complex, which probably triggers association of the separate TatA complex to form the active translocon.</text>
</comment>
<accession>A0A916RJB0</accession>
<dbReference type="PANTHER" id="PTHR33162">
    <property type="entry name" value="SEC-INDEPENDENT PROTEIN TRANSLOCASE PROTEIN TATA, CHLOROPLASTIC"/>
    <property type="match status" value="1"/>
</dbReference>
<dbReference type="InterPro" id="IPR018448">
    <property type="entry name" value="TatB"/>
</dbReference>
<dbReference type="AlphaFoldDB" id="A0A916RJB0"/>
<keyword evidence="8 9" id="KW-0472">Membrane</keyword>
<name>A0A916RJB0_9HYPH</name>
<feature type="region of interest" description="Disordered" evidence="10">
    <location>
        <begin position="96"/>
        <end position="200"/>
    </location>
</feature>
<protein>
    <recommendedName>
        <fullName evidence="9">Sec-independent protein translocase protein TatB</fullName>
    </recommendedName>
</protein>
<gene>
    <name evidence="9" type="primary">tatB</name>
    <name evidence="12" type="ORF">GCM10011385_06830</name>
</gene>
<feature type="compositionally biased region" description="Low complexity" evidence="10">
    <location>
        <begin position="130"/>
        <end position="153"/>
    </location>
</feature>
<comment type="caution">
    <text evidence="12">The sequence shown here is derived from an EMBL/GenBank/DDBJ whole genome shotgun (WGS) entry which is preliminary data.</text>
</comment>
<keyword evidence="3 9" id="KW-1003">Cell membrane</keyword>
<evidence type="ECO:0000256" key="3">
    <source>
        <dbReference type="ARBA" id="ARBA00022475"/>
    </source>
</evidence>
<evidence type="ECO:0000256" key="4">
    <source>
        <dbReference type="ARBA" id="ARBA00022692"/>
    </source>
</evidence>
<keyword evidence="5 9" id="KW-0653">Protein transport</keyword>
<keyword evidence="4 9" id="KW-0812">Transmembrane</keyword>
<dbReference type="Gene3D" id="1.20.5.3310">
    <property type="match status" value="1"/>
</dbReference>
<dbReference type="NCBIfam" id="TIGR01410">
    <property type="entry name" value="tatB"/>
    <property type="match status" value="1"/>
</dbReference>
<evidence type="ECO:0000256" key="11">
    <source>
        <dbReference type="SAM" id="Phobius"/>
    </source>
</evidence>
<comment type="similarity">
    <text evidence="9">Belongs to the TatB family.</text>
</comment>
<evidence type="ECO:0000256" key="8">
    <source>
        <dbReference type="ARBA" id="ARBA00023136"/>
    </source>
</evidence>
<dbReference type="GO" id="GO:0043953">
    <property type="term" value="P:protein transport by the Tat complex"/>
    <property type="evidence" value="ECO:0007669"/>
    <property type="project" value="UniProtKB-UniRule"/>
</dbReference>
<evidence type="ECO:0000313" key="13">
    <source>
        <dbReference type="Proteomes" id="UP000636264"/>
    </source>
</evidence>
<dbReference type="PANTHER" id="PTHR33162:SF1">
    <property type="entry name" value="SEC-INDEPENDENT PROTEIN TRANSLOCASE PROTEIN TATA, CHLOROPLASTIC"/>
    <property type="match status" value="1"/>
</dbReference>
<keyword evidence="6 9" id="KW-1133">Transmembrane helix</keyword>
<dbReference type="HAMAP" id="MF_00237">
    <property type="entry name" value="TatB"/>
    <property type="match status" value="1"/>
</dbReference>
<dbReference type="EMBL" id="BMIF01000001">
    <property type="protein sequence ID" value="GGA55836.1"/>
    <property type="molecule type" value="Genomic_DNA"/>
</dbReference>
<keyword evidence="7 9" id="KW-0811">Translocation</keyword>
<evidence type="ECO:0000256" key="2">
    <source>
        <dbReference type="ARBA" id="ARBA00022448"/>
    </source>
</evidence>
<evidence type="ECO:0000256" key="1">
    <source>
        <dbReference type="ARBA" id="ARBA00004167"/>
    </source>
</evidence>
<reference evidence="12" key="2">
    <citation type="submission" date="2020-09" db="EMBL/GenBank/DDBJ databases">
        <authorList>
            <person name="Sun Q."/>
            <person name="Zhou Y."/>
        </authorList>
    </citation>
    <scope>NUCLEOTIDE SEQUENCE</scope>
    <source>
        <strain evidence="12">CGMCC 1.15320</strain>
    </source>
</reference>
<dbReference type="InterPro" id="IPR003369">
    <property type="entry name" value="TatA/B/E"/>
</dbReference>
<dbReference type="RefSeq" id="WP_188719520.1">
    <property type="nucleotide sequence ID" value="NZ_BMIF01000001.1"/>
</dbReference>
<dbReference type="PRINTS" id="PR01506">
    <property type="entry name" value="TATBPROTEIN"/>
</dbReference>
<evidence type="ECO:0000256" key="10">
    <source>
        <dbReference type="SAM" id="MobiDB-lite"/>
    </source>
</evidence>
<sequence length="200" mass="21086">MFDLGWSEILVIAIVMIVVVGPKDLPRVLRSFGRTTSKLRAMAGDFRRQFDDALKEAELDDVKTLVDDVRKLDPRNEIRKHFSPLEQAGKDIKSGLDEASRTMPSPTPSTSTLAQPAEPLKPGPADMPGEAAPAPEPAASPATVAASPAAAEAAKAEAAKPKTAKKTAAKKELAESVAGASEPKPKAAPRSRKKTGSDAQ</sequence>
<reference evidence="12" key="1">
    <citation type="journal article" date="2014" name="Int. J. Syst. Evol. Microbiol.">
        <title>Complete genome sequence of Corynebacterium casei LMG S-19264T (=DSM 44701T), isolated from a smear-ripened cheese.</title>
        <authorList>
            <consortium name="US DOE Joint Genome Institute (JGI-PGF)"/>
            <person name="Walter F."/>
            <person name="Albersmeier A."/>
            <person name="Kalinowski J."/>
            <person name="Ruckert C."/>
        </authorList>
    </citation>
    <scope>NUCLEOTIDE SEQUENCE</scope>
    <source>
        <strain evidence="12">CGMCC 1.15320</strain>
    </source>
</reference>
<keyword evidence="13" id="KW-1185">Reference proteome</keyword>
<keyword evidence="2 9" id="KW-0813">Transport</keyword>
<evidence type="ECO:0000256" key="9">
    <source>
        <dbReference type="HAMAP-Rule" id="MF_00237"/>
    </source>
</evidence>
<organism evidence="12 13">
    <name type="scientific">Nitratireductor aestuarii</name>
    <dbReference type="NCBI Taxonomy" id="1735103"/>
    <lineage>
        <taxon>Bacteria</taxon>
        <taxon>Pseudomonadati</taxon>
        <taxon>Pseudomonadota</taxon>
        <taxon>Alphaproteobacteria</taxon>
        <taxon>Hyphomicrobiales</taxon>
        <taxon>Phyllobacteriaceae</taxon>
        <taxon>Nitratireductor</taxon>
    </lineage>
</organism>
<evidence type="ECO:0000256" key="5">
    <source>
        <dbReference type="ARBA" id="ARBA00022927"/>
    </source>
</evidence>
<dbReference type="GO" id="GO:0033281">
    <property type="term" value="C:TAT protein transport complex"/>
    <property type="evidence" value="ECO:0007669"/>
    <property type="project" value="UniProtKB-UniRule"/>
</dbReference>
<comment type="function">
    <text evidence="9">Part of the twin-arginine translocation (Tat) system that transports large folded proteins containing a characteristic twin-arginine motif in their signal peptide across membranes. Together with TatC, TatB is part of a receptor directly interacting with Tat signal peptides. TatB may form an oligomeric binding site that transiently accommodates folded Tat precursor proteins before their translocation.</text>
</comment>
<proteinExistence type="inferred from homology"/>
<feature type="transmembrane region" description="Helical" evidence="11">
    <location>
        <begin position="6"/>
        <end position="25"/>
    </location>
</feature>
<evidence type="ECO:0000256" key="7">
    <source>
        <dbReference type="ARBA" id="ARBA00023010"/>
    </source>
</evidence>
<comment type="subcellular location">
    <subcellularLocation>
        <location evidence="9">Cell membrane</location>
        <topology evidence="9">Single-pass membrane protein</topology>
    </subcellularLocation>
    <subcellularLocation>
        <location evidence="1">Membrane</location>
        <topology evidence="1">Single-pass membrane protein</topology>
    </subcellularLocation>
</comment>
<dbReference type="Pfam" id="PF02416">
    <property type="entry name" value="TatA_B_E"/>
    <property type="match status" value="1"/>
</dbReference>
<dbReference type="Proteomes" id="UP000636264">
    <property type="component" value="Unassembled WGS sequence"/>
</dbReference>
<dbReference type="GO" id="GO:0008320">
    <property type="term" value="F:protein transmembrane transporter activity"/>
    <property type="evidence" value="ECO:0007669"/>
    <property type="project" value="UniProtKB-UniRule"/>
</dbReference>
<evidence type="ECO:0000313" key="12">
    <source>
        <dbReference type="EMBL" id="GGA55836.1"/>
    </source>
</evidence>
<evidence type="ECO:0000256" key="6">
    <source>
        <dbReference type="ARBA" id="ARBA00022989"/>
    </source>
</evidence>